<name>A0A428U0K0_9HYPO</name>
<sequence length="301" mass="34371">MERLSHSAATVAGMILKGARSGEMRREDLQLHVFNCLALITAFPAAKRLQQLRPIEKDDDKTESVTDDSGVTVQYGTTNEMEHFFEILSLELEQEFRTSFSRSGPPSMIPQRVTHNIRNHLDDLDDFYRLGEGRPPIIRENIDMMAVAGRDCGIYAYRENLNPIAFLWTTDIVTRIVCLSIPIQTCTTLSWPMITRVVFEIVGISIVTATTLTILDEMWGIWDPYAKGINAYSWTLGIAREIDSMLNDVYDSDWDKDGGLPLRKHGYNASRMPPDRRPRSPRVCKEFPLVLDELHGTYCYY</sequence>
<dbReference type="EMBL" id="NKCK01000038">
    <property type="protein sequence ID" value="RSM07802.1"/>
    <property type="molecule type" value="Genomic_DNA"/>
</dbReference>
<dbReference type="Proteomes" id="UP000287144">
    <property type="component" value="Unassembled WGS sequence"/>
</dbReference>
<organism evidence="1 2">
    <name type="scientific">Fusarium oligoseptatum</name>
    <dbReference type="NCBI Taxonomy" id="2604345"/>
    <lineage>
        <taxon>Eukaryota</taxon>
        <taxon>Fungi</taxon>
        <taxon>Dikarya</taxon>
        <taxon>Ascomycota</taxon>
        <taxon>Pezizomycotina</taxon>
        <taxon>Sordariomycetes</taxon>
        <taxon>Hypocreomycetidae</taxon>
        <taxon>Hypocreales</taxon>
        <taxon>Nectriaceae</taxon>
        <taxon>Fusarium</taxon>
        <taxon>Fusarium solani species complex</taxon>
    </lineage>
</organism>
<reference evidence="1 2" key="1">
    <citation type="submission" date="2017-06" db="EMBL/GenBank/DDBJ databases">
        <title>Comparative genomic analysis of Ambrosia Fusariam Clade fungi.</title>
        <authorList>
            <person name="Stajich J.E."/>
            <person name="Carrillo J."/>
            <person name="Kijimoto T."/>
            <person name="Eskalen A."/>
            <person name="O'Donnell K."/>
            <person name="Kasson M."/>
        </authorList>
    </citation>
    <scope>NUCLEOTIDE SEQUENCE [LARGE SCALE GENOMIC DNA]</scope>
    <source>
        <strain evidence="1 2">NRRL62579</strain>
    </source>
</reference>
<evidence type="ECO:0000313" key="1">
    <source>
        <dbReference type="EMBL" id="RSM07802.1"/>
    </source>
</evidence>
<dbReference type="AlphaFoldDB" id="A0A428U0K0"/>
<evidence type="ECO:0000313" key="2">
    <source>
        <dbReference type="Proteomes" id="UP000287144"/>
    </source>
</evidence>
<gene>
    <name evidence="1" type="ORF">CEP52_005006</name>
</gene>
<keyword evidence="2" id="KW-1185">Reference proteome</keyword>
<protein>
    <submittedName>
        <fullName evidence="1">Uncharacterized protein</fullName>
    </submittedName>
</protein>
<proteinExistence type="predicted"/>
<comment type="caution">
    <text evidence="1">The sequence shown here is derived from an EMBL/GenBank/DDBJ whole genome shotgun (WGS) entry which is preliminary data.</text>
</comment>
<accession>A0A428U0K0</accession>